<keyword evidence="2" id="KW-0812">Transmembrane</keyword>
<evidence type="ECO:0000256" key="1">
    <source>
        <dbReference type="SAM" id="MobiDB-lite"/>
    </source>
</evidence>
<evidence type="ECO:0000313" key="3">
    <source>
        <dbReference type="EMBL" id="SEE01413.1"/>
    </source>
</evidence>
<keyword evidence="2" id="KW-0472">Membrane</keyword>
<keyword evidence="4" id="KW-1185">Reference proteome</keyword>
<dbReference type="OrthoDB" id="8479889at2"/>
<feature type="transmembrane region" description="Helical" evidence="2">
    <location>
        <begin position="38"/>
        <end position="59"/>
    </location>
</feature>
<accession>A0A1H5FDK2</accession>
<evidence type="ECO:0000313" key="4">
    <source>
        <dbReference type="Proteomes" id="UP000199220"/>
    </source>
</evidence>
<reference evidence="4" key="1">
    <citation type="submission" date="2016-10" db="EMBL/GenBank/DDBJ databases">
        <authorList>
            <person name="Varghese N."/>
            <person name="Submissions S."/>
        </authorList>
    </citation>
    <scope>NUCLEOTIDE SEQUENCE [LARGE SCALE GENOMIC DNA]</scope>
    <source>
        <strain evidence="4">DSM 21368</strain>
    </source>
</reference>
<dbReference type="Proteomes" id="UP000199220">
    <property type="component" value="Unassembled WGS sequence"/>
</dbReference>
<dbReference type="AlphaFoldDB" id="A0A1H5FDK2"/>
<feature type="compositionally biased region" description="Basic and acidic residues" evidence="1">
    <location>
        <begin position="223"/>
        <end position="238"/>
    </location>
</feature>
<dbReference type="InterPro" id="IPR025445">
    <property type="entry name" value="DUF4191"/>
</dbReference>
<evidence type="ECO:0000256" key="2">
    <source>
        <dbReference type="SAM" id="Phobius"/>
    </source>
</evidence>
<name>A0A1H5FDK2_9MICO</name>
<feature type="region of interest" description="Disordered" evidence="1">
    <location>
        <begin position="214"/>
        <end position="238"/>
    </location>
</feature>
<proteinExistence type="predicted"/>
<dbReference type="STRING" id="648782.SAMN04488554_1308"/>
<organism evidence="3 4">
    <name type="scientific">Ruania alba</name>
    <dbReference type="NCBI Taxonomy" id="648782"/>
    <lineage>
        <taxon>Bacteria</taxon>
        <taxon>Bacillati</taxon>
        <taxon>Actinomycetota</taxon>
        <taxon>Actinomycetes</taxon>
        <taxon>Micrococcales</taxon>
        <taxon>Ruaniaceae</taxon>
        <taxon>Ruania</taxon>
    </lineage>
</organism>
<protein>
    <recommendedName>
        <fullName evidence="5">DUF4191 domain-containing protein</fullName>
    </recommendedName>
</protein>
<gene>
    <name evidence="3" type="ORF">SAMN04488554_1308</name>
</gene>
<sequence length="238" mass="26425">MAKNTSPDADATKKPKKKRWYHQIWEVFQMVRKAQPSIVAWLLLVFVGVVAVGVVLGLLFDQVLYFTFLAVPFAALAAMFLLARRAETVAYQRIEGEPGAVSAALGTIRRGWNIQDEPVAVDPRTQDMVFRAVGRPGVVLISEGPPHRVPKLLEGERKRVARVIPNVPVIVLQCGNGEGQVKLTKIANAVKRQKNVLTRSEVAEVSKRLRALRSNAMPIPKGVDPRRARPDRKGMRGR</sequence>
<keyword evidence="2" id="KW-1133">Transmembrane helix</keyword>
<dbReference type="Pfam" id="PF13829">
    <property type="entry name" value="DUF4191"/>
    <property type="match status" value="1"/>
</dbReference>
<dbReference type="RefSeq" id="WP_089772196.1">
    <property type="nucleotide sequence ID" value="NZ_FNTX01000001.1"/>
</dbReference>
<evidence type="ECO:0008006" key="5">
    <source>
        <dbReference type="Google" id="ProtNLM"/>
    </source>
</evidence>
<dbReference type="EMBL" id="FNTX01000001">
    <property type="protein sequence ID" value="SEE01413.1"/>
    <property type="molecule type" value="Genomic_DNA"/>
</dbReference>
<feature type="transmembrane region" description="Helical" evidence="2">
    <location>
        <begin position="65"/>
        <end position="83"/>
    </location>
</feature>